<feature type="transmembrane region" description="Helical" evidence="1">
    <location>
        <begin position="33"/>
        <end position="53"/>
    </location>
</feature>
<dbReference type="AlphaFoldDB" id="A0A8J8T4Z7"/>
<evidence type="ECO:0000313" key="2">
    <source>
        <dbReference type="EMBL" id="TNV82474.1"/>
    </source>
</evidence>
<comment type="caution">
    <text evidence="2">The sequence shown here is derived from an EMBL/GenBank/DDBJ whole genome shotgun (WGS) entry which is preliminary data.</text>
</comment>
<proteinExistence type="predicted"/>
<keyword evidence="1" id="KW-0472">Membrane</keyword>
<sequence>MKLVVHNPVWLSWQQGTRKFQVLNRLQQLIDLFIQYTYLNNKFIISLTIYVYLNPLSQAPDLGQLTLIIRKCMSIINIIILVIVYQLDSQKGS</sequence>
<dbReference type="EMBL" id="RRYP01004911">
    <property type="protein sequence ID" value="TNV82474.1"/>
    <property type="molecule type" value="Genomic_DNA"/>
</dbReference>
<protein>
    <submittedName>
        <fullName evidence="2">Uncharacterized protein</fullName>
    </submittedName>
</protein>
<gene>
    <name evidence="2" type="ORF">FGO68_gene12410</name>
</gene>
<keyword evidence="3" id="KW-1185">Reference proteome</keyword>
<feature type="transmembrane region" description="Helical" evidence="1">
    <location>
        <begin position="65"/>
        <end position="87"/>
    </location>
</feature>
<keyword evidence="1" id="KW-1133">Transmembrane helix</keyword>
<organism evidence="2 3">
    <name type="scientific">Halteria grandinella</name>
    <dbReference type="NCBI Taxonomy" id="5974"/>
    <lineage>
        <taxon>Eukaryota</taxon>
        <taxon>Sar</taxon>
        <taxon>Alveolata</taxon>
        <taxon>Ciliophora</taxon>
        <taxon>Intramacronucleata</taxon>
        <taxon>Spirotrichea</taxon>
        <taxon>Stichotrichia</taxon>
        <taxon>Sporadotrichida</taxon>
        <taxon>Halteriidae</taxon>
        <taxon>Halteria</taxon>
    </lineage>
</organism>
<evidence type="ECO:0000256" key="1">
    <source>
        <dbReference type="SAM" id="Phobius"/>
    </source>
</evidence>
<dbReference type="Proteomes" id="UP000785679">
    <property type="component" value="Unassembled WGS sequence"/>
</dbReference>
<evidence type="ECO:0000313" key="3">
    <source>
        <dbReference type="Proteomes" id="UP000785679"/>
    </source>
</evidence>
<accession>A0A8J8T4Z7</accession>
<reference evidence="2" key="1">
    <citation type="submission" date="2019-06" db="EMBL/GenBank/DDBJ databases">
        <authorList>
            <person name="Zheng W."/>
        </authorList>
    </citation>
    <scope>NUCLEOTIDE SEQUENCE</scope>
    <source>
        <strain evidence="2">QDHG01</strain>
    </source>
</reference>
<keyword evidence="1" id="KW-0812">Transmembrane</keyword>
<name>A0A8J8T4Z7_HALGN</name>